<dbReference type="Bgee" id="ENSNBRG00000021276">
    <property type="expression patterns" value="Expressed in brain"/>
</dbReference>
<dbReference type="Proteomes" id="UP000261580">
    <property type="component" value="Unassembled WGS sequence"/>
</dbReference>
<keyword evidence="2" id="KW-1185">Reference proteome</keyword>
<proteinExistence type="predicted"/>
<evidence type="ECO:0000313" key="2">
    <source>
        <dbReference type="Proteomes" id="UP000261580"/>
    </source>
</evidence>
<dbReference type="Ensembl" id="ENSNBRT00000028631.1">
    <property type="protein sequence ID" value="ENSNBRP00000027903.1"/>
    <property type="gene ID" value="ENSNBRG00000021276.1"/>
</dbReference>
<name>A0A3Q4I2D4_NEOBR</name>
<accession>A0A3Q4I2D4</accession>
<dbReference type="AlphaFoldDB" id="A0A3Q4I2D4"/>
<protein>
    <submittedName>
        <fullName evidence="1">Uncharacterized protein</fullName>
    </submittedName>
</protein>
<evidence type="ECO:0000313" key="1">
    <source>
        <dbReference type="Ensembl" id="ENSNBRP00000027903.1"/>
    </source>
</evidence>
<reference evidence="1" key="2">
    <citation type="submission" date="2025-09" db="UniProtKB">
        <authorList>
            <consortium name="Ensembl"/>
        </authorList>
    </citation>
    <scope>IDENTIFICATION</scope>
</reference>
<organism evidence="1 2">
    <name type="scientific">Neolamprologus brichardi</name>
    <name type="common">Fairy cichlid</name>
    <name type="synonym">Lamprologus brichardi</name>
    <dbReference type="NCBI Taxonomy" id="32507"/>
    <lineage>
        <taxon>Eukaryota</taxon>
        <taxon>Metazoa</taxon>
        <taxon>Chordata</taxon>
        <taxon>Craniata</taxon>
        <taxon>Vertebrata</taxon>
        <taxon>Euteleostomi</taxon>
        <taxon>Actinopterygii</taxon>
        <taxon>Neopterygii</taxon>
        <taxon>Teleostei</taxon>
        <taxon>Neoteleostei</taxon>
        <taxon>Acanthomorphata</taxon>
        <taxon>Ovalentaria</taxon>
        <taxon>Cichlomorphae</taxon>
        <taxon>Cichliformes</taxon>
        <taxon>Cichlidae</taxon>
        <taxon>African cichlids</taxon>
        <taxon>Pseudocrenilabrinae</taxon>
        <taxon>Lamprologini</taxon>
        <taxon>Neolamprologus</taxon>
    </lineage>
</organism>
<dbReference type="OMA" id="IHFSHIQ"/>
<reference evidence="1" key="1">
    <citation type="submission" date="2025-08" db="UniProtKB">
        <authorList>
            <consortium name="Ensembl"/>
        </authorList>
    </citation>
    <scope>IDENTIFICATION</scope>
</reference>
<dbReference type="GeneTree" id="ENSGT00990000204009"/>
<sequence>MIPDPIIHLCLGGLNLDSPRAHIQQQVQAAVQHIFALLGFAMGKEDESIGLSRTEIERDGSHPLGVPLGETDIGLRGFERNWVKGSHIFTLVGYLTLDFHLGVHNSSQTGQLKTDVIVLIHYLQ</sequence>